<accession>A0A8H6S6L5</accession>
<feature type="compositionally biased region" description="Basic residues" evidence="1">
    <location>
        <begin position="185"/>
        <end position="199"/>
    </location>
</feature>
<name>A0A8H6S6L5_MYCCL</name>
<evidence type="ECO:0000256" key="1">
    <source>
        <dbReference type="SAM" id="MobiDB-lite"/>
    </source>
</evidence>
<comment type="caution">
    <text evidence="2">The sequence shown here is derived from an EMBL/GenBank/DDBJ whole genome shotgun (WGS) entry which is preliminary data.</text>
</comment>
<protein>
    <submittedName>
        <fullName evidence="2">Uncharacterized protein</fullName>
    </submittedName>
</protein>
<dbReference type="AlphaFoldDB" id="A0A8H6S6L5"/>
<feature type="region of interest" description="Disordered" evidence="1">
    <location>
        <begin position="146"/>
        <end position="206"/>
    </location>
</feature>
<feature type="compositionally biased region" description="Acidic residues" evidence="1">
    <location>
        <begin position="157"/>
        <end position="167"/>
    </location>
</feature>
<evidence type="ECO:0000313" key="3">
    <source>
        <dbReference type="Proteomes" id="UP000613580"/>
    </source>
</evidence>
<evidence type="ECO:0000313" key="2">
    <source>
        <dbReference type="EMBL" id="KAF7293841.1"/>
    </source>
</evidence>
<keyword evidence="3" id="KW-1185">Reference proteome</keyword>
<organism evidence="2 3">
    <name type="scientific">Mycena chlorophos</name>
    <name type="common">Agaric fungus</name>
    <name type="synonym">Agaricus chlorophos</name>
    <dbReference type="NCBI Taxonomy" id="658473"/>
    <lineage>
        <taxon>Eukaryota</taxon>
        <taxon>Fungi</taxon>
        <taxon>Dikarya</taxon>
        <taxon>Basidiomycota</taxon>
        <taxon>Agaricomycotina</taxon>
        <taxon>Agaricomycetes</taxon>
        <taxon>Agaricomycetidae</taxon>
        <taxon>Agaricales</taxon>
        <taxon>Marasmiineae</taxon>
        <taxon>Mycenaceae</taxon>
        <taxon>Mycena</taxon>
    </lineage>
</organism>
<dbReference type="Proteomes" id="UP000613580">
    <property type="component" value="Unassembled WGS sequence"/>
</dbReference>
<dbReference type="EMBL" id="JACAZE010000020">
    <property type="protein sequence ID" value="KAF7293841.1"/>
    <property type="molecule type" value="Genomic_DNA"/>
</dbReference>
<gene>
    <name evidence="2" type="ORF">HMN09_01180000</name>
</gene>
<proteinExistence type="predicted"/>
<reference evidence="2" key="1">
    <citation type="submission" date="2020-05" db="EMBL/GenBank/DDBJ databases">
        <title>Mycena genomes resolve the evolution of fungal bioluminescence.</title>
        <authorList>
            <person name="Tsai I.J."/>
        </authorList>
    </citation>
    <scope>NUCLEOTIDE SEQUENCE</scope>
    <source>
        <strain evidence="2">110903Hualien_Pintung</strain>
    </source>
</reference>
<sequence>MAPNRVPSIPATQLAAYQAEFPAQSAVFAATLGVAVAQPLNPNDPPVLGVQATGIAKLLTPQAPAFEPAHIAYSTHDKVIVNHIHSLKNKTTQVAQNFLTAHGHSEYPAEFKALVKSIDRLLRMSTRPFTAAPDEIDDFLDKSDDDVEVNASSQDTQDAEGEEDTEMPEAPPVREPSPELQPPAKKQKLPKFQKNKGKSSSKNDSIELVVEDAAKTVDAMETGVTGPHTQQHDGIGIEVVQLARLIYQAVSVNTHSTKQIRYEELMQEEERLNSAVVLSVQRLGFGVEEFLAARSRHTAILNRLANMNFVPPNRISDLNYGLPTVVVQAFLANRDNRLRPVPIVEVVKRTPTGPKKSSSSKRS</sequence>
<feature type="compositionally biased region" description="Pro residues" evidence="1">
    <location>
        <begin position="169"/>
        <end position="181"/>
    </location>
</feature>